<keyword evidence="3 7" id="KW-0238">DNA-binding</keyword>
<keyword evidence="2" id="KW-0805">Transcription regulation</keyword>
<dbReference type="Gene3D" id="1.10.20.10">
    <property type="entry name" value="Histone, subunit A"/>
    <property type="match status" value="1"/>
</dbReference>
<feature type="domain" description="Transcription factor CBF/NF-Y/archaeal histone" evidence="6">
    <location>
        <begin position="11"/>
        <end position="74"/>
    </location>
</feature>
<dbReference type="GO" id="GO:0016602">
    <property type="term" value="C:CCAAT-binding factor complex"/>
    <property type="evidence" value="ECO:0007669"/>
    <property type="project" value="InterPro"/>
</dbReference>
<reference evidence="7 8" key="1">
    <citation type="submission" date="2024-01" db="EMBL/GenBank/DDBJ databases">
        <title>The complete chloroplast genome sequence of Lithospermum erythrorhizon: insights into the phylogenetic relationship among Boraginaceae species and the maternal lineages of purple gromwells.</title>
        <authorList>
            <person name="Okada T."/>
            <person name="Watanabe K."/>
        </authorList>
    </citation>
    <scope>NUCLEOTIDE SEQUENCE [LARGE SCALE GENOMIC DNA]</scope>
</reference>
<accession>A0AAV3Q268</accession>
<dbReference type="EMBL" id="BAABME010003149">
    <property type="protein sequence ID" value="GAA0157628.1"/>
    <property type="molecule type" value="Genomic_DNA"/>
</dbReference>
<name>A0AAV3Q268_LITER</name>
<dbReference type="GO" id="GO:0000978">
    <property type="term" value="F:RNA polymerase II cis-regulatory region sequence-specific DNA binding"/>
    <property type="evidence" value="ECO:0007669"/>
    <property type="project" value="TreeGrafter"/>
</dbReference>
<dbReference type="Proteomes" id="UP001454036">
    <property type="component" value="Unassembled WGS sequence"/>
</dbReference>
<dbReference type="PANTHER" id="PTHR11064">
    <property type="entry name" value="CCAAT-BINDING TRANSCRIPTION FACTOR-RELATED"/>
    <property type="match status" value="1"/>
</dbReference>
<evidence type="ECO:0000313" key="8">
    <source>
        <dbReference type="Proteomes" id="UP001454036"/>
    </source>
</evidence>
<feature type="region of interest" description="Disordered" evidence="5">
    <location>
        <begin position="104"/>
        <end position="132"/>
    </location>
</feature>
<dbReference type="GO" id="GO:0046982">
    <property type="term" value="F:protein heterodimerization activity"/>
    <property type="evidence" value="ECO:0007669"/>
    <property type="project" value="InterPro"/>
</dbReference>
<evidence type="ECO:0000313" key="7">
    <source>
        <dbReference type="EMBL" id="GAA0157628.1"/>
    </source>
</evidence>
<gene>
    <name evidence="7" type="ORF">LIER_14857</name>
</gene>
<organism evidence="7 8">
    <name type="scientific">Lithospermum erythrorhizon</name>
    <name type="common">Purple gromwell</name>
    <name type="synonym">Lithospermum officinale var. erythrorhizon</name>
    <dbReference type="NCBI Taxonomy" id="34254"/>
    <lineage>
        <taxon>Eukaryota</taxon>
        <taxon>Viridiplantae</taxon>
        <taxon>Streptophyta</taxon>
        <taxon>Embryophyta</taxon>
        <taxon>Tracheophyta</taxon>
        <taxon>Spermatophyta</taxon>
        <taxon>Magnoliopsida</taxon>
        <taxon>eudicotyledons</taxon>
        <taxon>Gunneridae</taxon>
        <taxon>Pentapetalae</taxon>
        <taxon>asterids</taxon>
        <taxon>lamiids</taxon>
        <taxon>Boraginales</taxon>
        <taxon>Boraginaceae</taxon>
        <taxon>Boraginoideae</taxon>
        <taxon>Lithospermeae</taxon>
        <taxon>Lithospermum</taxon>
    </lineage>
</organism>
<dbReference type="InterPro" id="IPR003958">
    <property type="entry name" value="CBFA_NFYB_domain"/>
</dbReference>
<dbReference type="PRINTS" id="PR00615">
    <property type="entry name" value="CCAATSUBUNTA"/>
</dbReference>
<feature type="region of interest" description="Disordered" evidence="5">
    <location>
        <begin position="161"/>
        <end position="182"/>
    </location>
</feature>
<dbReference type="PANTHER" id="PTHR11064:SF9">
    <property type="entry name" value="NUCLEAR TRANSCRIPTION FACTOR Y SUBUNIT BETA"/>
    <property type="match status" value="1"/>
</dbReference>
<comment type="caution">
    <text evidence="7">The sequence shown here is derived from an EMBL/GenBank/DDBJ whole genome shotgun (WGS) entry which is preliminary data.</text>
</comment>
<dbReference type="SUPFAM" id="SSF47113">
    <property type="entry name" value="Histone-fold"/>
    <property type="match status" value="1"/>
</dbReference>
<proteinExistence type="inferred from homology"/>
<evidence type="ECO:0000256" key="3">
    <source>
        <dbReference type="ARBA" id="ARBA00023125"/>
    </source>
</evidence>
<sequence>MADSDNDNKLLPIATVTRIMNNALPANANISMDATDTVQECVSEFVSFITEEASHKSQEEKWKTIHGDHLLWALATLGFEDYVDPLRVYLDKYREMERVKKSIGRLDGSGGSGSRGGGDGSDGGGGGGGGAGGMHGGMGGGMIYQQGPIYDGSGQYHHMGGGGGDGAGSVGAGGGGGGGSTS</sequence>
<dbReference type="InterPro" id="IPR027113">
    <property type="entry name" value="Transc_fact_NFYB/HAP3"/>
</dbReference>
<keyword evidence="4" id="KW-0804">Transcription</keyword>
<keyword evidence="8" id="KW-1185">Reference proteome</keyword>
<dbReference type="InterPro" id="IPR009072">
    <property type="entry name" value="Histone-fold"/>
</dbReference>
<evidence type="ECO:0000256" key="5">
    <source>
        <dbReference type="SAM" id="MobiDB-lite"/>
    </source>
</evidence>
<feature type="compositionally biased region" description="Gly residues" evidence="5">
    <location>
        <begin position="107"/>
        <end position="132"/>
    </location>
</feature>
<evidence type="ECO:0000256" key="2">
    <source>
        <dbReference type="ARBA" id="ARBA00023015"/>
    </source>
</evidence>
<comment type="similarity">
    <text evidence="1">Belongs to the NFYB/HAP3 subunit family.</text>
</comment>
<dbReference type="AlphaFoldDB" id="A0AAV3Q268"/>
<evidence type="ECO:0000259" key="6">
    <source>
        <dbReference type="Pfam" id="PF00808"/>
    </source>
</evidence>
<dbReference type="CDD" id="cd22907">
    <property type="entry name" value="HFD_NFYB"/>
    <property type="match status" value="1"/>
</dbReference>
<evidence type="ECO:0000256" key="1">
    <source>
        <dbReference type="ARBA" id="ARBA00009053"/>
    </source>
</evidence>
<dbReference type="Pfam" id="PF00808">
    <property type="entry name" value="CBFD_NFYB_HMF"/>
    <property type="match status" value="1"/>
</dbReference>
<dbReference type="GO" id="GO:0001228">
    <property type="term" value="F:DNA-binding transcription activator activity, RNA polymerase II-specific"/>
    <property type="evidence" value="ECO:0007669"/>
    <property type="project" value="InterPro"/>
</dbReference>
<protein>
    <submittedName>
        <fullName evidence="7">DNA-binding transcription factor</fullName>
    </submittedName>
</protein>
<evidence type="ECO:0000256" key="4">
    <source>
        <dbReference type="ARBA" id="ARBA00023163"/>
    </source>
</evidence>